<dbReference type="InterPro" id="IPR043519">
    <property type="entry name" value="NT_sf"/>
</dbReference>
<organism evidence="4 5">
    <name type="scientific">Guptibacillus hwajinpoensis</name>
    <dbReference type="NCBI Taxonomy" id="208199"/>
    <lineage>
        <taxon>Bacteria</taxon>
        <taxon>Bacillati</taxon>
        <taxon>Bacillota</taxon>
        <taxon>Bacilli</taxon>
        <taxon>Bacillales</taxon>
        <taxon>Guptibacillaceae</taxon>
        <taxon>Guptibacillus</taxon>
    </lineage>
</organism>
<dbReference type="Gene3D" id="1.20.120.330">
    <property type="entry name" value="Nucleotidyltransferases domain 2"/>
    <property type="match status" value="1"/>
</dbReference>
<feature type="domain" description="YgxA-like helix-turn-helix" evidence="2">
    <location>
        <begin position="226"/>
        <end position="287"/>
    </location>
</feature>
<dbReference type="Gene3D" id="3.30.460.10">
    <property type="entry name" value="Beta Polymerase, domain 2"/>
    <property type="match status" value="1"/>
</dbReference>
<accession>A0ABU0K440</accession>
<dbReference type="EMBL" id="JAUSWM010000006">
    <property type="protein sequence ID" value="MDQ0484064.1"/>
    <property type="molecule type" value="Genomic_DNA"/>
</dbReference>
<reference evidence="4" key="1">
    <citation type="submission" date="2023-07" db="EMBL/GenBank/DDBJ databases">
        <title>Genomic Encyclopedia of Type Strains, Phase IV (KMG-IV): sequencing the most valuable type-strain genomes for metagenomic binning, comparative biology and taxonomic classification.</title>
        <authorList>
            <person name="Goeker M."/>
        </authorList>
    </citation>
    <scope>NUCLEOTIDE SEQUENCE [LARGE SCALE GENOMIC DNA]</scope>
    <source>
        <strain evidence="4">JSM 076093</strain>
    </source>
</reference>
<dbReference type="Pfam" id="PF18576">
    <property type="entry name" value="HTH_52"/>
    <property type="match status" value="1"/>
</dbReference>
<sequence length="289" mass="33911">MMENLLRPIYQERASHPETLGVLVIEKTKPFHPLTDNFDVVLLIIVNNDEKSWFVKHYEFEDKKAAMHVVSEQQVNEWLGSGSHRRLVAWLVNGKIIFDRNEYIAGLKERIRDFPYEERISKIGVEFARLIRRYTEGKDLFASKQYMDAYNFILHALHHLARLSVIEHGFHPEITVWNQVKHIEPEIFKLYTELLSGEDPLDKRLELLLLANDFSLSSKSTNATVHIRHVMKERESAWTYQDLMEEEQLKDYGIDLGALIEYMIDKGLIEVHQSETKGTGIFIRKYKAI</sequence>
<evidence type="ECO:0008006" key="6">
    <source>
        <dbReference type="Google" id="ProtNLM"/>
    </source>
</evidence>
<proteinExistence type="predicted"/>
<name>A0ABU0K440_9BACL</name>
<dbReference type="Gene3D" id="1.10.10.10">
    <property type="entry name" value="Winged helix-like DNA-binding domain superfamily/Winged helix DNA-binding domain"/>
    <property type="match status" value="1"/>
</dbReference>
<evidence type="ECO:0000313" key="4">
    <source>
        <dbReference type="EMBL" id="MDQ0484064.1"/>
    </source>
</evidence>
<dbReference type="InterPro" id="IPR041143">
    <property type="entry name" value="YgxA_HTH"/>
</dbReference>
<evidence type="ECO:0000259" key="3">
    <source>
        <dbReference type="Pfam" id="PF22339"/>
    </source>
</evidence>
<gene>
    <name evidence="4" type="ORF">QO000_003048</name>
</gene>
<feature type="domain" description="Nucleotidyltransferase-like" evidence="1">
    <location>
        <begin position="2"/>
        <end position="119"/>
    </location>
</feature>
<evidence type="ECO:0000259" key="2">
    <source>
        <dbReference type="Pfam" id="PF18576"/>
    </source>
</evidence>
<dbReference type="Proteomes" id="UP001226720">
    <property type="component" value="Unassembled WGS sequence"/>
</dbReference>
<evidence type="ECO:0000313" key="5">
    <source>
        <dbReference type="Proteomes" id="UP001226720"/>
    </source>
</evidence>
<dbReference type="InterPro" id="IPR036388">
    <property type="entry name" value="WH-like_DNA-bd_sf"/>
</dbReference>
<keyword evidence="5" id="KW-1185">Reference proteome</keyword>
<dbReference type="Pfam" id="PF22339">
    <property type="entry name" value="YgxA-like_sub_bind"/>
    <property type="match status" value="1"/>
</dbReference>
<dbReference type="InterPro" id="IPR054515">
    <property type="entry name" value="YgxA-like_substrate-bd"/>
</dbReference>
<dbReference type="InterPro" id="IPR029348">
    <property type="entry name" value="NTF-like"/>
</dbReference>
<dbReference type="Pfam" id="PF14540">
    <property type="entry name" value="NTF-like"/>
    <property type="match status" value="1"/>
</dbReference>
<comment type="caution">
    <text evidence="4">The sequence shown here is derived from an EMBL/GenBank/DDBJ whole genome shotgun (WGS) entry which is preliminary data.</text>
</comment>
<evidence type="ECO:0000259" key="1">
    <source>
        <dbReference type="Pfam" id="PF14540"/>
    </source>
</evidence>
<feature type="domain" description="YgxA-like substrate binding" evidence="3">
    <location>
        <begin position="122"/>
        <end position="219"/>
    </location>
</feature>
<protein>
    <recommendedName>
        <fullName evidence="6">Nucleotidyltransferase-like protein</fullName>
    </recommendedName>
</protein>